<dbReference type="Gene3D" id="3.30.420.40">
    <property type="match status" value="2"/>
</dbReference>
<accession>A0A560EM93</accession>
<dbReference type="PANTHER" id="PTHR42742:SF3">
    <property type="entry name" value="FRUCTOKINASE"/>
    <property type="match status" value="1"/>
</dbReference>
<dbReference type="InterPro" id="IPR043129">
    <property type="entry name" value="ATPase_NBD"/>
</dbReference>
<dbReference type="Proteomes" id="UP000319859">
    <property type="component" value="Unassembled WGS sequence"/>
</dbReference>
<dbReference type="PANTHER" id="PTHR42742">
    <property type="entry name" value="TRANSCRIPTIONAL REPRESSOR MPRA"/>
    <property type="match status" value="1"/>
</dbReference>
<evidence type="ECO:0000256" key="2">
    <source>
        <dbReference type="ARBA" id="ARBA00022723"/>
    </source>
</evidence>
<comment type="cofactor">
    <cofactor evidence="1">
        <name>Mg(2+)</name>
        <dbReference type="ChEBI" id="CHEBI:18420"/>
    </cofactor>
</comment>
<gene>
    <name evidence="7" type="ORF">FBZ89_13415</name>
</gene>
<dbReference type="InterPro" id="IPR049874">
    <property type="entry name" value="ROK_cs"/>
</dbReference>
<evidence type="ECO:0000313" key="7">
    <source>
        <dbReference type="EMBL" id="TWB10491.1"/>
    </source>
</evidence>
<dbReference type="GO" id="GO:0008865">
    <property type="term" value="F:fructokinase activity"/>
    <property type="evidence" value="ECO:0007669"/>
    <property type="project" value="UniProtKB-EC"/>
</dbReference>
<keyword evidence="3" id="KW-0862">Zinc</keyword>
<comment type="catalytic activity">
    <reaction evidence="6">
        <text>D-fructose + ATP = D-fructose 6-phosphate + ADP + H(+)</text>
        <dbReference type="Rhea" id="RHEA:16125"/>
        <dbReference type="ChEBI" id="CHEBI:15378"/>
        <dbReference type="ChEBI" id="CHEBI:30616"/>
        <dbReference type="ChEBI" id="CHEBI:37721"/>
        <dbReference type="ChEBI" id="CHEBI:61527"/>
        <dbReference type="ChEBI" id="CHEBI:456216"/>
        <dbReference type="EC" id="2.7.1.4"/>
    </reaction>
</comment>
<keyword evidence="2" id="KW-0479">Metal-binding</keyword>
<dbReference type="InterPro" id="IPR051804">
    <property type="entry name" value="Carb_Metab_Reg_Kinase/Isom"/>
</dbReference>
<dbReference type="Pfam" id="PF00480">
    <property type="entry name" value="ROK"/>
    <property type="match status" value="1"/>
</dbReference>
<dbReference type="PROSITE" id="PS01125">
    <property type="entry name" value="ROK"/>
    <property type="match status" value="1"/>
</dbReference>
<dbReference type="SUPFAM" id="SSF53067">
    <property type="entry name" value="Actin-like ATPase domain"/>
    <property type="match status" value="1"/>
</dbReference>
<protein>
    <recommendedName>
        <fullName evidence="5">fructokinase</fullName>
        <ecNumber evidence="5">2.7.1.4</ecNumber>
    </recommendedName>
</protein>
<evidence type="ECO:0000256" key="6">
    <source>
        <dbReference type="ARBA" id="ARBA00048451"/>
    </source>
</evidence>
<evidence type="ECO:0000256" key="5">
    <source>
        <dbReference type="ARBA" id="ARBA00038887"/>
    </source>
</evidence>
<keyword evidence="4" id="KW-0460">Magnesium</keyword>
<evidence type="ECO:0000313" key="8">
    <source>
        <dbReference type="Proteomes" id="UP000319859"/>
    </source>
</evidence>
<dbReference type="OrthoDB" id="9783435at2"/>
<dbReference type="EMBL" id="VITN01000034">
    <property type="protein sequence ID" value="TWB10491.1"/>
    <property type="molecule type" value="Genomic_DNA"/>
</dbReference>
<dbReference type="RefSeq" id="WP_145754294.1">
    <property type="nucleotide sequence ID" value="NZ_VITN01000034.1"/>
</dbReference>
<dbReference type="GO" id="GO:0046872">
    <property type="term" value="F:metal ion binding"/>
    <property type="evidence" value="ECO:0007669"/>
    <property type="project" value="UniProtKB-KW"/>
</dbReference>
<proteinExistence type="predicted"/>
<evidence type="ECO:0000256" key="4">
    <source>
        <dbReference type="ARBA" id="ARBA00022842"/>
    </source>
</evidence>
<organism evidence="7 8">
    <name type="scientific">Nitrospirillum amazonense</name>
    <dbReference type="NCBI Taxonomy" id="28077"/>
    <lineage>
        <taxon>Bacteria</taxon>
        <taxon>Pseudomonadati</taxon>
        <taxon>Pseudomonadota</taxon>
        <taxon>Alphaproteobacteria</taxon>
        <taxon>Rhodospirillales</taxon>
        <taxon>Azospirillaceae</taxon>
        <taxon>Nitrospirillum</taxon>
    </lineage>
</organism>
<evidence type="ECO:0000256" key="1">
    <source>
        <dbReference type="ARBA" id="ARBA00001946"/>
    </source>
</evidence>
<keyword evidence="7" id="KW-0418">Kinase</keyword>
<reference evidence="7 8" key="1">
    <citation type="submission" date="2019-06" db="EMBL/GenBank/DDBJ databases">
        <title>Genomic Encyclopedia of Type Strains, Phase IV (KMG-V): Genome sequencing to study the core and pangenomes of soil and plant-associated prokaryotes.</title>
        <authorList>
            <person name="Whitman W."/>
        </authorList>
    </citation>
    <scope>NUCLEOTIDE SEQUENCE [LARGE SCALE GENOMIC DNA]</scope>
    <source>
        <strain evidence="7 8">BR 11880</strain>
    </source>
</reference>
<comment type="caution">
    <text evidence="7">The sequence shown here is derived from an EMBL/GenBank/DDBJ whole genome shotgun (WGS) entry which is preliminary data.</text>
</comment>
<name>A0A560EM93_9PROT</name>
<dbReference type="EC" id="2.7.1.4" evidence="5"/>
<dbReference type="CDD" id="cd24067">
    <property type="entry name" value="ASKHA_NBD_ROK_BsFRK-like"/>
    <property type="match status" value="1"/>
</dbReference>
<keyword evidence="7" id="KW-0808">Transferase</keyword>
<sequence>MKRIGAVELGGTKAVVGAAVMDGTARPQSIETVRIPTTTPEETLTRCVETLRALGGRMGGLDAVGVASFGPLQLDPHRPEYGSITRTPKPGWSGAPVRDHLANALGHLKEGGVPVAIDTDVNGAAVGEGRWGAAQGLDSHVYVTVGTGIGVGVVVGGRPQHGLVHPEGGHLLVRRDPARDAYGGHCPYHGDCLEGLACGPAIEARVGRPATDLADDHPVWDLVGDYLGQMAANLLFALSPQRIVIGGGVGGRPGLLDRVRHHAQRHIGGYIDHPALTEGLAGFIVPPGLGAEAGLAGALALGWDAAGPAPS</sequence>
<evidence type="ECO:0000256" key="3">
    <source>
        <dbReference type="ARBA" id="ARBA00022833"/>
    </source>
</evidence>
<dbReference type="AlphaFoldDB" id="A0A560EM93"/>
<dbReference type="InterPro" id="IPR000600">
    <property type="entry name" value="ROK"/>
</dbReference>